<evidence type="ECO:0000313" key="3">
    <source>
        <dbReference type="EMBL" id="CAH2035752.1"/>
    </source>
</evidence>
<feature type="region of interest" description="Disordered" evidence="1">
    <location>
        <begin position="93"/>
        <end position="164"/>
    </location>
</feature>
<feature type="region of interest" description="Disordered" evidence="1">
    <location>
        <begin position="360"/>
        <end position="383"/>
    </location>
</feature>
<evidence type="ECO:0000313" key="4">
    <source>
        <dbReference type="Proteomes" id="UP000836841"/>
    </source>
</evidence>
<protein>
    <recommendedName>
        <fullName evidence="2">Endonuclease/exonuclease/phosphatase domain-containing protein</fullName>
    </recommendedName>
</protein>
<dbReference type="SUPFAM" id="SSF56219">
    <property type="entry name" value="DNase I-like"/>
    <property type="match status" value="1"/>
</dbReference>
<gene>
    <name evidence="3" type="ORF">TAV2_LOCUS1575</name>
</gene>
<dbReference type="InterPro" id="IPR036691">
    <property type="entry name" value="Endo/exonu/phosph_ase_sf"/>
</dbReference>
<feature type="compositionally biased region" description="Polar residues" evidence="1">
    <location>
        <begin position="110"/>
        <end position="119"/>
    </location>
</feature>
<accession>A0AAU9R7V4</accession>
<sequence>MQNRWFSHGRASVLNLPSLTVGDSILPPLLVPTDPPDPSTSLSISHFPPHSSPRNHKLRSPPRTAPTMAPVGQASTQISFIAVTTDVEMTQLETVSPKVSDSSSSKTRSENTIPANPTQSPLPNPTFPTIPTTADVQAPAPPNTQPSSQSVHPPNVNQTANHPTLAERIRVFEDRSLRSIPERRRVTQGLLNLLRAPPYSQIQNNLNHMWGKGRKLEIYNNPVARSMIILEKGLWYVGDSMFHVTQWTSAHSSASPPFESIQLWAHLTGVPLDLRHQQGLSLVAGLVGEPIETDEFTKNLVSLTLSHLKVEVNLTKDLPQLVDGEVVEVLVDYPWLPPTCSHCKELGHIVRNCLLLPPPPRTAAPPPKKAQKKSAPISKSVDSVHKAATEIPKDSVVNDKETDVVADKVNFVRHLCKWTLQLNVDPNSNGVSSKVVPPIPRSSSLPPRVPVHLPFIVALPATITPSGKPYPYSPPESTEKTSLKQTHIKDLTLNQLMSTLCPRWRFTSNHLSDGDGCTIIIWRAPATVRMLHQSRQTFTCEVSLLNSNQFTYTAVYASNSSSERTDLWVELLNLQQSPSLQAGPWMIGGDFNEIIHHAEHSNPVMNSLSAHMIDFIDCLSQMGMFDLRFQGPRYTWTNCQPDSPDAKSLTVYQLPKVGTRPFKFFNYLTKHPNFLSVLQEAWIQAGRFGSTLTYLCWKQKIIKGALKELNRENFSQIEKRVSEANSLLQDVQVQALQECYFKQKLRINWLQEGASYFHRVAQARESFNSIRSFLLASGVVLFDLLEMSIHAINHFKSIFGPNMLPPIRISSPL</sequence>
<feature type="compositionally biased region" description="Low complexity" evidence="1">
    <location>
        <begin position="94"/>
        <end position="106"/>
    </location>
</feature>
<feature type="region of interest" description="Disordered" evidence="1">
    <location>
        <begin position="30"/>
        <end position="70"/>
    </location>
</feature>
<dbReference type="AlphaFoldDB" id="A0AAU9R7V4"/>
<dbReference type="Proteomes" id="UP000836841">
    <property type="component" value="Chromosome 1"/>
</dbReference>
<evidence type="ECO:0000256" key="1">
    <source>
        <dbReference type="SAM" id="MobiDB-lite"/>
    </source>
</evidence>
<feature type="compositionally biased region" description="Polar residues" evidence="1">
    <location>
        <begin position="145"/>
        <end position="162"/>
    </location>
</feature>
<feature type="non-terminal residue" evidence="3">
    <location>
        <position position="813"/>
    </location>
</feature>
<dbReference type="InterPro" id="IPR040256">
    <property type="entry name" value="At4g02000-like"/>
</dbReference>
<name>A0AAU9R7V4_THLAR</name>
<dbReference type="EMBL" id="OU466857">
    <property type="protein sequence ID" value="CAH2035752.1"/>
    <property type="molecule type" value="Genomic_DNA"/>
</dbReference>
<dbReference type="PANTHER" id="PTHR31286">
    <property type="entry name" value="GLYCINE-RICH CELL WALL STRUCTURAL PROTEIN 1.8-LIKE"/>
    <property type="match status" value="1"/>
</dbReference>
<dbReference type="Gene3D" id="3.60.10.10">
    <property type="entry name" value="Endonuclease/exonuclease/phosphatase"/>
    <property type="match status" value="1"/>
</dbReference>
<dbReference type="PANTHER" id="PTHR31286:SF90">
    <property type="entry name" value="DUF4283 DOMAIN-CONTAINING PROTEIN"/>
    <property type="match status" value="1"/>
</dbReference>
<proteinExistence type="predicted"/>
<feature type="domain" description="Endonuclease/exonuclease/phosphatase" evidence="2">
    <location>
        <begin position="508"/>
        <end position="640"/>
    </location>
</feature>
<keyword evidence="4" id="KW-1185">Reference proteome</keyword>
<dbReference type="GO" id="GO:0003824">
    <property type="term" value="F:catalytic activity"/>
    <property type="evidence" value="ECO:0007669"/>
    <property type="project" value="InterPro"/>
</dbReference>
<organism evidence="3 4">
    <name type="scientific">Thlaspi arvense</name>
    <name type="common">Field penny-cress</name>
    <dbReference type="NCBI Taxonomy" id="13288"/>
    <lineage>
        <taxon>Eukaryota</taxon>
        <taxon>Viridiplantae</taxon>
        <taxon>Streptophyta</taxon>
        <taxon>Embryophyta</taxon>
        <taxon>Tracheophyta</taxon>
        <taxon>Spermatophyta</taxon>
        <taxon>Magnoliopsida</taxon>
        <taxon>eudicotyledons</taxon>
        <taxon>Gunneridae</taxon>
        <taxon>Pentapetalae</taxon>
        <taxon>rosids</taxon>
        <taxon>malvids</taxon>
        <taxon>Brassicales</taxon>
        <taxon>Brassicaceae</taxon>
        <taxon>Thlaspideae</taxon>
        <taxon>Thlaspi</taxon>
    </lineage>
</organism>
<dbReference type="Pfam" id="PF03372">
    <property type="entry name" value="Exo_endo_phos"/>
    <property type="match status" value="1"/>
</dbReference>
<evidence type="ECO:0000259" key="2">
    <source>
        <dbReference type="Pfam" id="PF03372"/>
    </source>
</evidence>
<reference evidence="3 4" key="1">
    <citation type="submission" date="2022-03" db="EMBL/GenBank/DDBJ databases">
        <authorList>
            <person name="Nunn A."/>
            <person name="Chopra R."/>
            <person name="Nunn A."/>
            <person name="Contreras Garrido A."/>
        </authorList>
    </citation>
    <scope>NUCLEOTIDE SEQUENCE [LARGE SCALE GENOMIC DNA]</scope>
</reference>
<dbReference type="InterPro" id="IPR005135">
    <property type="entry name" value="Endo/exonuclease/phosphatase"/>
</dbReference>